<keyword evidence="4" id="KW-0808">Transferase</keyword>
<dbReference type="Pfam" id="PF22336">
    <property type="entry name" value="RhiE-like_linker"/>
    <property type="match status" value="1"/>
</dbReference>
<proteinExistence type="predicted"/>
<dbReference type="GO" id="GO:0005737">
    <property type="term" value="C:cytoplasm"/>
    <property type="evidence" value="ECO:0007669"/>
    <property type="project" value="TreeGrafter"/>
</dbReference>
<dbReference type="InterPro" id="IPR050091">
    <property type="entry name" value="PKS_NRPS_Biosynth_Enz"/>
</dbReference>
<dbReference type="GO" id="GO:0005886">
    <property type="term" value="C:plasma membrane"/>
    <property type="evidence" value="ECO:0007669"/>
    <property type="project" value="TreeGrafter"/>
</dbReference>
<dbReference type="PANTHER" id="PTHR43775:SF37">
    <property type="entry name" value="SI:DKEY-61P9.11"/>
    <property type="match status" value="1"/>
</dbReference>
<dbReference type="EMBL" id="UOFV01000032">
    <property type="protein sequence ID" value="VAW94724.1"/>
    <property type="molecule type" value="Genomic_DNA"/>
</dbReference>
<feature type="domain" description="Ketosynthase family 3 (KS3)" evidence="6">
    <location>
        <begin position="19"/>
        <end position="450"/>
    </location>
</feature>
<evidence type="ECO:0000256" key="5">
    <source>
        <dbReference type="ARBA" id="ARBA00022737"/>
    </source>
</evidence>
<reference evidence="7" key="1">
    <citation type="submission" date="2018-06" db="EMBL/GenBank/DDBJ databases">
        <authorList>
            <person name="Zhirakovskaya E."/>
        </authorList>
    </citation>
    <scope>NUCLEOTIDE SEQUENCE</scope>
</reference>
<dbReference type="Pfam" id="PF00109">
    <property type="entry name" value="ketoacyl-synt"/>
    <property type="match status" value="1"/>
</dbReference>
<dbReference type="Gene3D" id="3.10.129.110">
    <property type="entry name" value="Polyketide synthase dehydratase"/>
    <property type="match status" value="1"/>
</dbReference>
<dbReference type="InterPro" id="IPR016039">
    <property type="entry name" value="Thiolase-like"/>
</dbReference>
<evidence type="ECO:0000256" key="4">
    <source>
        <dbReference type="ARBA" id="ARBA00022679"/>
    </source>
</evidence>
<evidence type="ECO:0000256" key="1">
    <source>
        <dbReference type="ARBA" id="ARBA00022450"/>
    </source>
</evidence>
<organism evidence="7">
    <name type="scientific">hydrothermal vent metagenome</name>
    <dbReference type="NCBI Taxonomy" id="652676"/>
    <lineage>
        <taxon>unclassified sequences</taxon>
        <taxon>metagenomes</taxon>
        <taxon>ecological metagenomes</taxon>
    </lineage>
</organism>
<keyword evidence="5" id="KW-0677">Repeat</keyword>
<dbReference type="AlphaFoldDB" id="A0A3B1ALH9"/>
<dbReference type="PROSITE" id="PS52004">
    <property type="entry name" value="KS3_2"/>
    <property type="match status" value="1"/>
</dbReference>
<keyword evidence="3" id="KW-0597">Phosphoprotein</keyword>
<keyword evidence="1" id="KW-0596">Phosphopantetheine</keyword>
<dbReference type="InterPro" id="IPR014030">
    <property type="entry name" value="Ketoacyl_synth_N"/>
</dbReference>
<dbReference type="PANTHER" id="PTHR43775">
    <property type="entry name" value="FATTY ACID SYNTHASE"/>
    <property type="match status" value="1"/>
</dbReference>
<dbReference type="Gene3D" id="1.10.1240.100">
    <property type="match status" value="1"/>
</dbReference>
<dbReference type="Pfam" id="PF02801">
    <property type="entry name" value="Ketoacyl-synt_C"/>
    <property type="match status" value="1"/>
</dbReference>
<dbReference type="GO" id="GO:0004312">
    <property type="term" value="F:fatty acid synthase activity"/>
    <property type="evidence" value="ECO:0007669"/>
    <property type="project" value="TreeGrafter"/>
</dbReference>
<dbReference type="InterPro" id="IPR014031">
    <property type="entry name" value="Ketoacyl_synth_C"/>
</dbReference>
<dbReference type="SUPFAM" id="SSF53901">
    <property type="entry name" value="Thiolase-like"/>
    <property type="match status" value="1"/>
</dbReference>
<evidence type="ECO:0000256" key="3">
    <source>
        <dbReference type="ARBA" id="ARBA00022553"/>
    </source>
</evidence>
<dbReference type="InterPro" id="IPR054514">
    <property type="entry name" value="RhiE-like_linker"/>
</dbReference>
<dbReference type="GO" id="GO:0071770">
    <property type="term" value="P:DIM/DIP cell wall layer assembly"/>
    <property type="evidence" value="ECO:0007669"/>
    <property type="project" value="TreeGrafter"/>
</dbReference>
<gene>
    <name evidence="7" type="ORF">MNBD_GAMMA19-131</name>
</gene>
<dbReference type="SMART" id="SM00825">
    <property type="entry name" value="PKS_KS"/>
    <property type="match status" value="1"/>
</dbReference>
<protein>
    <submittedName>
        <fullName evidence="7">Polyketide synthase modules and related proteins</fullName>
    </submittedName>
</protein>
<dbReference type="CDD" id="cd00833">
    <property type="entry name" value="PKS"/>
    <property type="match status" value="1"/>
</dbReference>
<name>A0A3B1ALH9_9ZZZZ</name>
<evidence type="ECO:0000313" key="7">
    <source>
        <dbReference type="EMBL" id="VAW94724.1"/>
    </source>
</evidence>
<dbReference type="GO" id="GO:0006633">
    <property type="term" value="P:fatty acid biosynthetic process"/>
    <property type="evidence" value="ECO:0007669"/>
    <property type="project" value="TreeGrafter"/>
</dbReference>
<dbReference type="Pfam" id="PF21089">
    <property type="entry name" value="PKS_DH_N"/>
    <property type="match status" value="1"/>
</dbReference>
<dbReference type="Gene3D" id="3.40.47.10">
    <property type="match status" value="1"/>
</dbReference>
<dbReference type="InterPro" id="IPR042104">
    <property type="entry name" value="PKS_dehydratase_sf"/>
</dbReference>
<sequence length="730" mass="81275">MNKVPIEKPIMKTKNSRKTDDIAIIGMACRFPGAKNYEEYWDNLISRKNCVGEIPKDRWNWEDYYGDPASDESKTNIKYGGFIEDVAGFDPLFFKISPREASYMDPQHRIFLESTWHAIEDAGYNPESLAGRDIGVYAGVSKNDYAELMREHRVPIISFLSTGTVHSILANRVSWLLDFQGKSEVVDTACSSFLVALDNAVNDINNGFCEAAVVGGVNTILSPTMYISHSKSGMLSEDGQCRSFDAKANGYVRGEGVGVVFIKSLDQAVSDKDNILGVIKGSAVKHGGRSNFLTAPKVSAQASTISAAITAADVDPKTISCIETHGTGTPLGDPIEINALKQAYQPHLKGDESPFCGLTSTKTNVGHLESAAGAAGLIKVLLGFKYKRIPSLLHFEALNPYIKLDGSPFYIVDEHQEWNNISLEGVEYPLRAGISSFGMGGVNAHVIVEEPPLFDRKNKSLPKGKQSKTDEKYIVPLSAKTSEQLNEYVVSLYEYLNRKEESCSISDVCFTLQNGREALEKRVAFLAGEYQQLLGLLRNFIENKRNNQVFIGDAGEDKKSQSSLPVFDSHNIDEVAEYWAKGGAVDWKDFVQYQKGNRIQLPAYPFQKRHCWFPRPEENKELLLNEKGRNSLIPQTFSKSDYFIRDHIVKGVSIVPGVKCLDIFQMAGEKISREPVRVLKDIYWAKAIKVEQDIHLNVIYTHAHSHPSYNLSLVNDVAVYGSRIIITCHQ</sequence>
<accession>A0A3B1ALH9</accession>
<evidence type="ECO:0000259" key="6">
    <source>
        <dbReference type="PROSITE" id="PS52004"/>
    </source>
</evidence>
<dbReference type="InterPro" id="IPR049552">
    <property type="entry name" value="PKS_DH_N"/>
</dbReference>
<dbReference type="FunFam" id="3.40.47.10:FF:000019">
    <property type="entry name" value="Polyketide synthase type I"/>
    <property type="match status" value="1"/>
</dbReference>
<dbReference type="InterPro" id="IPR020841">
    <property type="entry name" value="PKS_Beta-ketoAc_synthase_dom"/>
</dbReference>
<evidence type="ECO:0000256" key="2">
    <source>
        <dbReference type="ARBA" id="ARBA00022490"/>
    </source>
</evidence>
<keyword evidence="2" id="KW-0963">Cytoplasm</keyword>